<feature type="transmembrane region" description="Helical" evidence="1">
    <location>
        <begin position="60"/>
        <end position="79"/>
    </location>
</feature>
<feature type="transmembrane region" description="Helical" evidence="1">
    <location>
        <begin position="24"/>
        <end position="48"/>
    </location>
</feature>
<reference evidence="2 3" key="1">
    <citation type="submission" date="2022-03" db="EMBL/GenBank/DDBJ databases">
        <authorList>
            <person name="Koch H."/>
        </authorList>
    </citation>
    <scope>NUCLEOTIDE SEQUENCE [LARGE SCALE GENOMIC DNA]</scope>
    <source>
        <strain evidence="2 3">G1</strain>
    </source>
</reference>
<keyword evidence="1" id="KW-1133">Transmembrane helix</keyword>
<dbReference type="RefSeq" id="WP_305732247.1">
    <property type="nucleotide sequence ID" value="NZ_OW150024.1"/>
</dbReference>
<keyword evidence="1" id="KW-0472">Membrane</keyword>
<accession>A0ABM9D874</accession>
<sequence>MSERELELLQRIEDLERHTWRNSAILRTVAIVAFTALIAIVVASGIVGGGRSSGQWSGPAWNTMWLYGLFAANAVAMFWTTHKE</sequence>
<evidence type="ECO:0008006" key="4">
    <source>
        <dbReference type="Google" id="ProtNLM"/>
    </source>
</evidence>
<evidence type="ECO:0000256" key="1">
    <source>
        <dbReference type="SAM" id="Phobius"/>
    </source>
</evidence>
<protein>
    <recommendedName>
        <fullName evidence="4">Transmembrane protein</fullName>
    </recommendedName>
</protein>
<evidence type="ECO:0000313" key="3">
    <source>
        <dbReference type="Proteomes" id="UP001295463"/>
    </source>
</evidence>
<organism evidence="2 3">
    <name type="scientific">Trichlorobacter ammonificans</name>
    <dbReference type="NCBI Taxonomy" id="2916410"/>
    <lineage>
        <taxon>Bacteria</taxon>
        <taxon>Pseudomonadati</taxon>
        <taxon>Thermodesulfobacteriota</taxon>
        <taxon>Desulfuromonadia</taxon>
        <taxon>Geobacterales</taxon>
        <taxon>Geobacteraceae</taxon>
        <taxon>Trichlorobacter</taxon>
    </lineage>
</organism>
<proteinExistence type="predicted"/>
<gene>
    <name evidence="2" type="ORF">GEAMG1_1592</name>
</gene>
<dbReference type="EMBL" id="OW150024">
    <property type="protein sequence ID" value="CAH2031424.1"/>
    <property type="molecule type" value="Genomic_DNA"/>
</dbReference>
<name>A0ABM9D874_9BACT</name>
<keyword evidence="1" id="KW-0812">Transmembrane</keyword>
<evidence type="ECO:0000313" key="2">
    <source>
        <dbReference type="EMBL" id="CAH2031424.1"/>
    </source>
</evidence>
<dbReference type="Proteomes" id="UP001295463">
    <property type="component" value="Chromosome"/>
</dbReference>
<keyword evidence="3" id="KW-1185">Reference proteome</keyword>